<keyword evidence="8" id="KW-1185">Reference proteome</keyword>
<feature type="transmembrane region" description="Helical" evidence="5">
    <location>
        <begin position="167"/>
        <end position="187"/>
    </location>
</feature>
<keyword evidence="2 5" id="KW-0812">Transmembrane</keyword>
<comment type="subcellular location">
    <subcellularLocation>
        <location evidence="5">Cell membrane</location>
        <topology evidence="5">Multi-pass membrane protein</topology>
    </subcellularLocation>
    <subcellularLocation>
        <location evidence="1">Membrane</location>
        <topology evidence="1">Multi-pass membrane protein</topology>
    </subcellularLocation>
</comment>
<evidence type="ECO:0000256" key="5">
    <source>
        <dbReference type="RuleBase" id="RU361157"/>
    </source>
</evidence>
<dbReference type="PANTHER" id="PTHR43229:SF2">
    <property type="entry name" value="NODULATION PROTEIN J"/>
    <property type="match status" value="1"/>
</dbReference>
<dbReference type="OrthoDB" id="160207at2"/>
<organism evidence="7 8">
    <name type="scientific">Euzebya pacifica</name>
    <dbReference type="NCBI Taxonomy" id="1608957"/>
    <lineage>
        <taxon>Bacteria</taxon>
        <taxon>Bacillati</taxon>
        <taxon>Actinomycetota</taxon>
        <taxon>Nitriliruptoria</taxon>
        <taxon>Euzebyales</taxon>
    </lineage>
</organism>
<protein>
    <recommendedName>
        <fullName evidence="5">Transport permease protein</fullName>
    </recommendedName>
</protein>
<name>A0A346XZK5_9ACTN</name>
<dbReference type="PROSITE" id="PS51012">
    <property type="entry name" value="ABC_TM2"/>
    <property type="match status" value="1"/>
</dbReference>
<dbReference type="PANTHER" id="PTHR43229">
    <property type="entry name" value="NODULATION PROTEIN J"/>
    <property type="match status" value="1"/>
</dbReference>
<dbReference type="GO" id="GO:0140359">
    <property type="term" value="F:ABC-type transporter activity"/>
    <property type="evidence" value="ECO:0007669"/>
    <property type="project" value="InterPro"/>
</dbReference>
<keyword evidence="4 5" id="KW-0472">Membrane</keyword>
<evidence type="ECO:0000313" key="7">
    <source>
        <dbReference type="EMBL" id="AXV07652.1"/>
    </source>
</evidence>
<dbReference type="PRINTS" id="PR00164">
    <property type="entry name" value="ABC2TRNSPORT"/>
</dbReference>
<keyword evidence="5" id="KW-0813">Transport</keyword>
<evidence type="ECO:0000259" key="6">
    <source>
        <dbReference type="PROSITE" id="PS51012"/>
    </source>
</evidence>
<dbReference type="Proteomes" id="UP000264006">
    <property type="component" value="Chromosome"/>
</dbReference>
<feature type="domain" description="ABC transmembrane type-2" evidence="6">
    <location>
        <begin position="24"/>
        <end position="245"/>
    </location>
</feature>
<dbReference type="InterPro" id="IPR000412">
    <property type="entry name" value="ABC_2_transport"/>
</dbReference>
<dbReference type="InterPro" id="IPR051784">
    <property type="entry name" value="Nod_factor_ABC_transporter"/>
</dbReference>
<evidence type="ECO:0000313" key="8">
    <source>
        <dbReference type="Proteomes" id="UP000264006"/>
    </source>
</evidence>
<keyword evidence="5" id="KW-1003">Cell membrane</keyword>
<feature type="transmembrane region" description="Helical" evidence="5">
    <location>
        <begin position="102"/>
        <end position="129"/>
    </location>
</feature>
<dbReference type="AlphaFoldDB" id="A0A346XZK5"/>
<evidence type="ECO:0000256" key="1">
    <source>
        <dbReference type="ARBA" id="ARBA00004141"/>
    </source>
</evidence>
<feature type="transmembrane region" description="Helical" evidence="5">
    <location>
        <begin position="26"/>
        <end position="46"/>
    </location>
</feature>
<dbReference type="KEGG" id="euz:DVS28_a2973"/>
<keyword evidence="3 5" id="KW-1133">Transmembrane helix</keyword>
<dbReference type="GO" id="GO:0043190">
    <property type="term" value="C:ATP-binding cassette (ABC) transporter complex"/>
    <property type="evidence" value="ECO:0007669"/>
    <property type="project" value="InterPro"/>
</dbReference>
<feature type="transmembrane region" description="Helical" evidence="5">
    <location>
        <begin position="58"/>
        <end position="81"/>
    </location>
</feature>
<dbReference type="PIRSF" id="PIRSF006648">
    <property type="entry name" value="DrrB"/>
    <property type="match status" value="1"/>
</dbReference>
<proteinExistence type="inferred from homology"/>
<dbReference type="InterPro" id="IPR047817">
    <property type="entry name" value="ABC2_TM_bact-type"/>
</dbReference>
<evidence type="ECO:0000256" key="3">
    <source>
        <dbReference type="ARBA" id="ARBA00022989"/>
    </source>
</evidence>
<dbReference type="EMBL" id="CP031165">
    <property type="protein sequence ID" value="AXV07652.1"/>
    <property type="molecule type" value="Genomic_DNA"/>
</dbReference>
<feature type="transmembrane region" description="Helical" evidence="5">
    <location>
        <begin position="217"/>
        <end position="238"/>
    </location>
</feature>
<dbReference type="RefSeq" id="WP_114592111.1">
    <property type="nucleotide sequence ID" value="NZ_CP031165.1"/>
</dbReference>
<accession>A0A346XZK5</accession>
<comment type="similarity">
    <text evidence="5">Belongs to the ABC-2 integral membrane protein family.</text>
</comment>
<sequence length="245" mass="26045">MMGAVSRLSAQTVMELKLMLRNAENLIVTFGIPTGMLIFFSIIRVLPTPDDTEPVAFLAPGILALSVIGAAMVSLGIQTGFERFYLVLKRLGATPLRRWELIASKALAVLLTEIAQVVVVVGVALALGWRPQVDQLALAVPALLLGTSAFVGIGLSMAGRLRAVATLAATNALFLVLLVSSGIIFPLDRLPEVMQFGARLLPAAPLTDWLRAAFDGAQIPVASLIALPAWAVGAPILASRIFRWE</sequence>
<dbReference type="InterPro" id="IPR013525">
    <property type="entry name" value="ABC2_TM"/>
</dbReference>
<dbReference type="Pfam" id="PF01061">
    <property type="entry name" value="ABC2_membrane"/>
    <property type="match status" value="1"/>
</dbReference>
<evidence type="ECO:0000256" key="4">
    <source>
        <dbReference type="ARBA" id="ARBA00023136"/>
    </source>
</evidence>
<reference evidence="7 8" key="1">
    <citation type="submission" date="2018-09" db="EMBL/GenBank/DDBJ databases">
        <title>Complete genome sequence of Euzebya sp. DY32-46 isolated from seawater of Pacific Ocean.</title>
        <authorList>
            <person name="Xu L."/>
            <person name="Wu Y.-H."/>
            <person name="Xu X.-W."/>
        </authorList>
    </citation>
    <scope>NUCLEOTIDE SEQUENCE [LARGE SCALE GENOMIC DNA]</scope>
    <source>
        <strain evidence="7 8">DY32-46</strain>
    </source>
</reference>
<feature type="transmembrane region" description="Helical" evidence="5">
    <location>
        <begin position="135"/>
        <end position="155"/>
    </location>
</feature>
<gene>
    <name evidence="7" type="ORF">DVS28_a2973</name>
</gene>
<evidence type="ECO:0000256" key="2">
    <source>
        <dbReference type="ARBA" id="ARBA00022692"/>
    </source>
</evidence>